<gene>
    <name evidence="2" type="ORF">O181_012824</name>
</gene>
<accession>A0A9Q3GN86</accession>
<keyword evidence="3" id="KW-1185">Reference proteome</keyword>
<proteinExistence type="predicted"/>
<evidence type="ECO:0000313" key="3">
    <source>
        <dbReference type="Proteomes" id="UP000765509"/>
    </source>
</evidence>
<evidence type="ECO:0000256" key="1">
    <source>
        <dbReference type="SAM" id="MobiDB-lite"/>
    </source>
</evidence>
<organism evidence="2 3">
    <name type="scientific">Austropuccinia psidii MF-1</name>
    <dbReference type="NCBI Taxonomy" id="1389203"/>
    <lineage>
        <taxon>Eukaryota</taxon>
        <taxon>Fungi</taxon>
        <taxon>Dikarya</taxon>
        <taxon>Basidiomycota</taxon>
        <taxon>Pucciniomycotina</taxon>
        <taxon>Pucciniomycetes</taxon>
        <taxon>Pucciniales</taxon>
        <taxon>Sphaerophragmiaceae</taxon>
        <taxon>Austropuccinia</taxon>
    </lineage>
</organism>
<dbReference type="AlphaFoldDB" id="A0A9Q3GN86"/>
<evidence type="ECO:0000313" key="2">
    <source>
        <dbReference type="EMBL" id="MBW0473109.1"/>
    </source>
</evidence>
<dbReference type="EMBL" id="AVOT02003299">
    <property type="protein sequence ID" value="MBW0473109.1"/>
    <property type="molecule type" value="Genomic_DNA"/>
</dbReference>
<reference evidence="2" key="1">
    <citation type="submission" date="2021-03" db="EMBL/GenBank/DDBJ databases">
        <title>Draft genome sequence of rust myrtle Austropuccinia psidii MF-1, a brazilian biotype.</title>
        <authorList>
            <person name="Quecine M.C."/>
            <person name="Pachon D.M.R."/>
            <person name="Bonatelli M.L."/>
            <person name="Correr F.H."/>
            <person name="Franceschini L.M."/>
            <person name="Leite T.F."/>
            <person name="Margarido G.R.A."/>
            <person name="Almeida C.A."/>
            <person name="Ferrarezi J.A."/>
            <person name="Labate C.A."/>
        </authorList>
    </citation>
    <scope>NUCLEOTIDE SEQUENCE</scope>
    <source>
        <strain evidence="2">MF-1</strain>
    </source>
</reference>
<feature type="region of interest" description="Disordered" evidence="1">
    <location>
        <begin position="153"/>
        <end position="186"/>
    </location>
</feature>
<protein>
    <submittedName>
        <fullName evidence="2">Uncharacterized protein</fullName>
    </submittedName>
</protein>
<comment type="caution">
    <text evidence="2">The sequence shown here is derived from an EMBL/GenBank/DDBJ whole genome shotgun (WGS) entry which is preliminary data.</text>
</comment>
<feature type="region of interest" description="Disordered" evidence="1">
    <location>
        <begin position="120"/>
        <end position="141"/>
    </location>
</feature>
<dbReference type="Proteomes" id="UP000765509">
    <property type="component" value="Unassembled WGS sequence"/>
</dbReference>
<sequence>MAPSGIHWIFSLQVFPPREYCQFIPKRYSRGSSKQVFKYSNFYLDFKVFSNCLRFFTFNFDFYSFSFHVILIIIPVQHSPPVRKKISQARAQAVLTQTQRDPLDGNPEVTQLRACLDRGPNWEGEAQSRKEGRRPRSSNSFSGVAVAFPSMSRTTLKGPGEEFDEGKKNSVEEEESDGTESVPAPVGPLKVLEDQLYPSLISLSLNLLNHPYWPLCNK</sequence>
<name>A0A9Q3GN86_9BASI</name>